<accession>A0A2D3LK77</accession>
<evidence type="ECO:0000259" key="6">
    <source>
        <dbReference type="Pfam" id="PF01368"/>
    </source>
</evidence>
<keyword evidence="4" id="KW-0378">Hydrolase</keyword>
<dbReference type="Pfam" id="PF17768">
    <property type="entry name" value="RecJ_OB"/>
    <property type="match status" value="1"/>
</dbReference>
<dbReference type="Gene3D" id="3.90.1640.30">
    <property type="match status" value="1"/>
</dbReference>
<dbReference type="Proteomes" id="UP000230742">
    <property type="component" value="Chromosome 1"/>
</dbReference>
<comment type="similarity">
    <text evidence="1">Belongs to the RecJ family.</text>
</comment>
<reference evidence="9 10" key="1">
    <citation type="submission" date="2017-11" db="EMBL/GenBank/DDBJ databases">
        <title>Genome sequencing of Prevotella intermedia KCOM 1949.</title>
        <authorList>
            <person name="Kook J.-K."/>
            <person name="Park S.-N."/>
            <person name="Lim Y.K."/>
        </authorList>
    </citation>
    <scope>NUCLEOTIDE SEQUENCE [LARGE SCALE GENOMIC DNA]</scope>
    <source>
        <strain evidence="9 10">KCOM 1949</strain>
    </source>
</reference>
<dbReference type="Pfam" id="PF02272">
    <property type="entry name" value="DHHA1"/>
    <property type="match status" value="1"/>
</dbReference>
<dbReference type="InterPro" id="IPR038763">
    <property type="entry name" value="DHH_sf"/>
</dbReference>
<dbReference type="PANTHER" id="PTHR30255">
    <property type="entry name" value="SINGLE-STRANDED-DNA-SPECIFIC EXONUCLEASE RECJ"/>
    <property type="match status" value="1"/>
</dbReference>
<dbReference type="InterPro" id="IPR003156">
    <property type="entry name" value="DHHA1_dom"/>
</dbReference>
<dbReference type="GO" id="GO:0006281">
    <property type="term" value="P:DNA repair"/>
    <property type="evidence" value="ECO:0007669"/>
    <property type="project" value="InterPro"/>
</dbReference>
<dbReference type="InterPro" id="IPR001667">
    <property type="entry name" value="DDH_dom"/>
</dbReference>
<keyword evidence="3" id="KW-0540">Nuclease</keyword>
<evidence type="ECO:0000313" key="9">
    <source>
        <dbReference type="EMBL" id="ATV31015.1"/>
    </source>
</evidence>
<feature type="domain" description="RecJ OB" evidence="8">
    <location>
        <begin position="477"/>
        <end position="584"/>
    </location>
</feature>
<dbReference type="NCBIfam" id="TIGR00644">
    <property type="entry name" value="recJ"/>
    <property type="match status" value="1"/>
</dbReference>
<evidence type="ECO:0000256" key="4">
    <source>
        <dbReference type="ARBA" id="ARBA00022801"/>
    </source>
</evidence>
<dbReference type="AlphaFoldDB" id="A0A2D3LK77"/>
<evidence type="ECO:0000256" key="5">
    <source>
        <dbReference type="ARBA" id="ARBA00022839"/>
    </source>
</evidence>
<dbReference type="GO" id="GO:0006310">
    <property type="term" value="P:DNA recombination"/>
    <property type="evidence" value="ECO:0007669"/>
    <property type="project" value="InterPro"/>
</dbReference>
<dbReference type="InterPro" id="IPR041122">
    <property type="entry name" value="RecJ_OB"/>
</dbReference>
<organism evidence="9 10">
    <name type="scientific">Prevotella intermedia</name>
    <dbReference type="NCBI Taxonomy" id="28131"/>
    <lineage>
        <taxon>Bacteria</taxon>
        <taxon>Pseudomonadati</taxon>
        <taxon>Bacteroidota</taxon>
        <taxon>Bacteroidia</taxon>
        <taxon>Bacteroidales</taxon>
        <taxon>Prevotellaceae</taxon>
        <taxon>Prevotella</taxon>
    </lineage>
</organism>
<keyword evidence="5 9" id="KW-0269">Exonuclease</keyword>
<dbReference type="GO" id="GO:0008409">
    <property type="term" value="F:5'-3' exonuclease activity"/>
    <property type="evidence" value="ECO:0007669"/>
    <property type="project" value="InterPro"/>
</dbReference>
<evidence type="ECO:0000256" key="3">
    <source>
        <dbReference type="ARBA" id="ARBA00022722"/>
    </source>
</evidence>
<dbReference type="EMBL" id="CP024727">
    <property type="protein sequence ID" value="ATV31015.1"/>
    <property type="molecule type" value="Genomic_DNA"/>
</dbReference>
<dbReference type="GO" id="GO:0003676">
    <property type="term" value="F:nucleic acid binding"/>
    <property type="evidence" value="ECO:0007669"/>
    <property type="project" value="InterPro"/>
</dbReference>
<feature type="domain" description="DHHA1" evidence="7">
    <location>
        <begin position="371"/>
        <end position="462"/>
    </location>
</feature>
<evidence type="ECO:0000256" key="1">
    <source>
        <dbReference type="ARBA" id="ARBA00005915"/>
    </source>
</evidence>
<gene>
    <name evidence="9" type="primary">recJ</name>
    <name evidence="9" type="ORF">CTM46_05885</name>
</gene>
<sequence>MRLTLFFVPLQAEIKTIKMQLKWSYTPSTSEQTNAAKELGEKLSISPILASLLIRRGITTESAAKRFFRPQLSDLINPFLMQDMDIAVDRLNDAMGRKERIMVYGDYDVDGCTAVALVYKFLRQFYSNIDYYIPDRYDEGYGVSKKGIDFAKESGVKLIIILDCGIKAVEEISYAKEQGIDFIICDHHVPDNNMPPAVAILNPKRADDSFPFKDLCGCGVGFKFMQAFAKNNNIPFSRLIPLLDFCAVSIAADLVPVVGENRILAFHGLKQLNQNPSVGLQAIVDICGLSGREISMSDIIFKIGPRINASGRMESGKESVDLLVERDLATALLEAKHIDKYNDKRKDVDRQMTEEANQIVERLESQKHQNSIVLYDEHWKKGVIGIVASRLTEIYYRPTIVITREGDLATGSARTAAGFDLYSAIESCSDLLTNFGGHTYAAGLTLKWENVKEFRNRFQQYVDEHIEPYQTEATLDIDAVIDFKDITKKFHNDLKRFAPFGPENVKPLFCTKEVFDFGTSKVVGREQEHIKLELVDSKSNNVMNGIAFGQSRSARYIKSKRSFDIVYTIEDNVFKRGAVQLQIEGIRPSENE</sequence>
<feature type="domain" description="DDH" evidence="6">
    <location>
        <begin position="100"/>
        <end position="235"/>
    </location>
</feature>
<evidence type="ECO:0000259" key="8">
    <source>
        <dbReference type="Pfam" id="PF17768"/>
    </source>
</evidence>
<dbReference type="Pfam" id="PF01368">
    <property type="entry name" value="DHH"/>
    <property type="match status" value="1"/>
</dbReference>
<protein>
    <recommendedName>
        <fullName evidence="2">Single-stranded-DNA-specific exonuclease RecJ</fullName>
    </recommendedName>
</protein>
<evidence type="ECO:0000256" key="2">
    <source>
        <dbReference type="ARBA" id="ARBA00019841"/>
    </source>
</evidence>
<dbReference type="PANTHER" id="PTHR30255:SF2">
    <property type="entry name" value="SINGLE-STRANDED-DNA-SPECIFIC EXONUCLEASE RECJ"/>
    <property type="match status" value="1"/>
</dbReference>
<dbReference type="Gene3D" id="3.10.310.30">
    <property type="match status" value="1"/>
</dbReference>
<dbReference type="SUPFAM" id="SSF64182">
    <property type="entry name" value="DHH phosphoesterases"/>
    <property type="match status" value="1"/>
</dbReference>
<dbReference type="InterPro" id="IPR051673">
    <property type="entry name" value="SSDNA_exonuclease_RecJ"/>
</dbReference>
<name>A0A2D3LK77_PREIN</name>
<evidence type="ECO:0000259" key="7">
    <source>
        <dbReference type="Pfam" id="PF02272"/>
    </source>
</evidence>
<evidence type="ECO:0000313" key="10">
    <source>
        <dbReference type="Proteomes" id="UP000230742"/>
    </source>
</evidence>
<dbReference type="InterPro" id="IPR004610">
    <property type="entry name" value="RecJ"/>
</dbReference>
<proteinExistence type="inferred from homology"/>